<reference evidence="1 2" key="1">
    <citation type="journal article" date="2018" name="Sci. Rep.">
        <title>Genomic signatures of local adaptation to the degree of environmental predictability in rotifers.</title>
        <authorList>
            <person name="Franch-Gras L."/>
            <person name="Hahn C."/>
            <person name="Garcia-Roger E.M."/>
            <person name="Carmona M.J."/>
            <person name="Serra M."/>
            <person name="Gomez A."/>
        </authorList>
    </citation>
    <scope>NUCLEOTIDE SEQUENCE [LARGE SCALE GENOMIC DNA]</scope>
    <source>
        <strain evidence="1">HYR1</strain>
    </source>
</reference>
<dbReference type="AlphaFoldDB" id="A0A3M7RBG6"/>
<comment type="caution">
    <text evidence="1">The sequence shown here is derived from an EMBL/GenBank/DDBJ whole genome shotgun (WGS) entry which is preliminary data.</text>
</comment>
<dbReference type="EMBL" id="REGN01003782">
    <property type="protein sequence ID" value="RNA20791.1"/>
    <property type="molecule type" value="Genomic_DNA"/>
</dbReference>
<evidence type="ECO:0000313" key="1">
    <source>
        <dbReference type="EMBL" id="RNA20791.1"/>
    </source>
</evidence>
<organism evidence="1 2">
    <name type="scientific">Brachionus plicatilis</name>
    <name type="common">Marine rotifer</name>
    <name type="synonym">Brachionus muelleri</name>
    <dbReference type="NCBI Taxonomy" id="10195"/>
    <lineage>
        <taxon>Eukaryota</taxon>
        <taxon>Metazoa</taxon>
        <taxon>Spiralia</taxon>
        <taxon>Gnathifera</taxon>
        <taxon>Rotifera</taxon>
        <taxon>Eurotatoria</taxon>
        <taxon>Monogononta</taxon>
        <taxon>Pseudotrocha</taxon>
        <taxon>Ploima</taxon>
        <taxon>Brachionidae</taxon>
        <taxon>Brachionus</taxon>
    </lineage>
</organism>
<accession>A0A3M7RBG6</accession>
<proteinExistence type="predicted"/>
<keyword evidence="2" id="KW-1185">Reference proteome</keyword>
<gene>
    <name evidence="1" type="ORF">BpHYR1_050690</name>
</gene>
<protein>
    <submittedName>
        <fullName evidence="1">Uncharacterized protein</fullName>
    </submittedName>
</protein>
<sequence length="164" mass="18673">MAHTFPQRLSISRAMGLIFFYVSPKFCYVLDSIYSGAPVSYGRNKEKVENWISIVSNGIKAAGVPEDKKLALLLDRDNLKARKGKIKLELFALKQTGDFDSFLSKFQELANGSGMEQEELIEPKTIEEAHKKFIAMKFEKNLEFIIGSLKKNIKNLINRTPRKN</sequence>
<dbReference type="Proteomes" id="UP000276133">
    <property type="component" value="Unassembled WGS sequence"/>
</dbReference>
<name>A0A3M7RBG6_BRAPC</name>
<evidence type="ECO:0000313" key="2">
    <source>
        <dbReference type="Proteomes" id="UP000276133"/>
    </source>
</evidence>